<accession>A0A3P1ZWV3</accession>
<evidence type="ECO:0000313" key="2">
    <source>
        <dbReference type="EMBL" id="RRD87619.1"/>
    </source>
</evidence>
<keyword evidence="3" id="KW-1185">Reference proteome</keyword>
<dbReference type="Proteomes" id="UP000279562">
    <property type="component" value="Unassembled WGS sequence"/>
</dbReference>
<evidence type="ECO:0000313" key="3">
    <source>
        <dbReference type="Proteomes" id="UP000279562"/>
    </source>
</evidence>
<organism evidence="2 3">
    <name type="scientific">Prevotella heparinolytica</name>
    <dbReference type="NCBI Taxonomy" id="28113"/>
    <lineage>
        <taxon>Bacteria</taxon>
        <taxon>Pseudomonadati</taxon>
        <taxon>Bacteroidota</taxon>
        <taxon>Bacteroidia</taxon>
        <taxon>Bacteroidales</taxon>
        <taxon>Bacteroidaceae</taxon>
        <taxon>Bacteroides</taxon>
    </lineage>
</organism>
<name>A0A3P1ZWV3_9BACE</name>
<reference evidence="2 3" key="1">
    <citation type="submission" date="2018-11" db="EMBL/GenBank/DDBJ databases">
        <title>Genomes From Bacteria Associated with the Canine Oral Cavity: a Test Case for Automated Genome-Based Taxonomic Assignment.</title>
        <authorList>
            <person name="Coil D.A."/>
            <person name="Jospin G."/>
            <person name="Darling A.E."/>
            <person name="Wallis C."/>
            <person name="Davis I.J."/>
            <person name="Harris S."/>
            <person name="Eisen J.A."/>
            <person name="Holcombe L.J."/>
            <person name="O'Flynn C."/>
        </authorList>
    </citation>
    <scope>NUCLEOTIDE SEQUENCE [LARGE SCALE GENOMIC DNA]</scope>
    <source>
        <strain evidence="2 3">OH1047_COT-310</strain>
    </source>
</reference>
<protein>
    <submittedName>
        <fullName evidence="2">Uncharacterized protein</fullName>
    </submittedName>
</protein>
<gene>
    <name evidence="2" type="ORF">EII33_13055</name>
</gene>
<feature type="signal peptide" evidence="1">
    <location>
        <begin position="1"/>
        <end position="25"/>
    </location>
</feature>
<feature type="chain" id="PRO_5018234389" evidence="1">
    <location>
        <begin position="26"/>
        <end position="285"/>
    </location>
</feature>
<sequence>MMIRKTVICLGCFLLPVFISQRLSAQEDSTRLVRDSVRVAIPETPEMSRPVYSSSDVSPETVLSSSSLHSEGADSLPRFSLKETFCIPYYTNPSPLFRGDYRTNGIIMQFHGGALSGAGGQTTLPGIGRFNEASLLYRQVIDRNLSFQLGMDALKLNMSHISGQAFTASGALMYQAADRLAFKVFGSYAIGNTYGMTTHRYGGSVLFNVSERFSMEVGVQRYYNAMRGRWETVPMVIPTYNFDKFKLGLDVGGIIYEILRSKIYSGRSGGGGPTIGPPRFQVPVK</sequence>
<evidence type="ECO:0000256" key="1">
    <source>
        <dbReference type="SAM" id="SignalP"/>
    </source>
</evidence>
<dbReference type="AlphaFoldDB" id="A0A3P1ZWV3"/>
<dbReference type="EMBL" id="RQYF01000101">
    <property type="protein sequence ID" value="RRD87619.1"/>
    <property type="molecule type" value="Genomic_DNA"/>
</dbReference>
<dbReference type="RefSeq" id="WP_125240075.1">
    <property type="nucleotide sequence ID" value="NZ_RQYF01000101.1"/>
</dbReference>
<proteinExistence type="predicted"/>
<comment type="caution">
    <text evidence="2">The sequence shown here is derived from an EMBL/GenBank/DDBJ whole genome shotgun (WGS) entry which is preliminary data.</text>
</comment>
<keyword evidence="1" id="KW-0732">Signal</keyword>